<dbReference type="PATRIC" id="fig|217031.6.peg.2242"/>
<evidence type="ECO:0000256" key="2">
    <source>
        <dbReference type="ARBA" id="ARBA00022729"/>
    </source>
</evidence>
<dbReference type="PANTHER" id="PTHR43649:SF33">
    <property type="entry name" value="POLYGALACTURONAN_RHAMNOGALACTURONAN-BINDING PROTEIN YTCQ"/>
    <property type="match status" value="1"/>
</dbReference>
<keyword evidence="2 6" id="KW-0732">Signal</keyword>
<dbReference type="PROSITE" id="PS51257">
    <property type="entry name" value="PROKAR_LIPOPROTEIN"/>
    <property type="match status" value="1"/>
</dbReference>
<name>A0A177ZUL2_9BACI</name>
<evidence type="ECO:0000256" key="3">
    <source>
        <dbReference type="ARBA" id="ARBA00023136"/>
    </source>
</evidence>
<keyword evidence="8" id="KW-1185">Reference proteome</keyword>
<dbReference type="RefSeq" id="WP_064468080.1">
    <property type="nucleotide sequence ID" value="NZ_JAGGKH010000001.1"/>
</dbReference>
<proteinExistence type="predicted"/>
<evidence type="ECO:0000313" key="8">
    <source>
        <dbReference type="Proteomes" id="UP000077881"/>
    </source>
</evidence>
<feature type="signal peptide" evidence="6">
    <location>
        <begin position="1"/>
        <end position="23"/>
    </location>
</feature>
<keyword evidence="1" id="KW-1003">Cell membrane</keyword>
<keyword evidence="5" id="KW-0449">Lipoprotein</keyword>
<accession>A0A177ZUL2</accession>
<comment type="caution">
    <text evidence="7">The sequence shown here is derived from an EMBL/GenBank/DDBJ whole genome shotgun (WGS) entry which is preliminary data.</text>
</comment>
<dbReference type="SUPFAM" id="SSF53850">
    <property type="entry name" value="Periplasmic binding protein-like II"/>
    <property type="match status" value="1"/>
</dbReference>
<dbReference type="EMBL" id="LDJR01000045">
    <property type="protein sequence ID" value="OAK71403.1"/>
    <property type="molecule type" value="Genomic_DNA"/>
</dbReference>
<evidence type="ECO:0000313" key="7">
    <source>
        <dbReference type="EMBL" id="OAK71403.1"/>
    </source>
</evidence>
<dbReference type="Gene3D" id="3.40.190.10">
    <property type="entry name" value="Periplasmic binding protein-like II"/>
    <property type="match status" value="1"/>
</dbReference>
<dbReference type="InterPro" id="IPR006059">
    <property type="entry name" value="SBP"/>
</dbReference>
<dbReference type="OrthoDB" id="9782846at2"/>
<dbReference type="CDD" id="cd13585">
    <property type="entry name" value="PBP2_TMBP_like"/>
    <property type="match status" value="1"/>
</dbReference>
<dbReference type="PANTHER" id="PTHR43649">
    <property type="entry name" value="ARABINOSE-BINDING PROTEIN-RELATED"/>
    <property type="match status" value="1"/>
</dbReference>
<dbReference type="STRING" id="217031.ABB05_10545"/>
<dbReference type="Proteomes" id="UP000077881">
    <property type="component" value="Unassembled WGS sequence"/>
</dbReference>
<keyword evidence="4" id="KW-0564">Palmitate</keyword>
<dbReference type="AlphaFoldDB" id="A0A177ZUL2"/>
<reference evidence="7 8" key="1">
    <citation type="submission" date="2015-05" db="EMBL/GenBank/DDBJ databases">
        <title>Comparison of genome.</title>
        <authorList>
            <person name="Zheng Z."/>
            <person name="Sun M."/>
        </authorList>
    </citation>
    <scope>NUCLEOTIDE SEQUENCE [LARGE SCALE GENOMIC DNA]</scope>
    <source>
        <strain evidence="7 8">G25-74</strain>
    </source>
</reference>
<dbReference type="Pfam" id="PF01547">
    <property type="entry name" value="SBP_bac_1"/>
    <property type="match status" value="1"/>
</dbReference>
<dbReference type="InterPro" id="IPR050490">
    <property type="entry name" value="Bact_solute-bd_prot1"/>
</dbReference>
<feature type="chain" id="PRO_5038991243" description="Sugar ABC transporter substrate-binding protein" evidence="6">
    <location>
        <begin position="24"/>
        <end position="426"/>
    </location>
</feature>
<evidence type="ECO:0000256" key="1">
    <source>
        <dbReference type="ARBA" id="ARBA00022475"/>
    </source>
</evidence>
<keyword evidence="3" id="KW-0472">Membrane</keyword>
<protein>
    <recommendedName>
        <fullName evidence="9">Sugar ABC transporter substrate-binding protein</fullName>
    </recommendedName>
</protein>
<evidence type="ECO:0000256" key="5">
    <source>
        <dbReference type="ARBA" id="ARBA00023288"/>
    </source>
</evidence>
<sequence length="426" mass="47935">MKKANIFLLTIMLFLGVMLTACSSDANSKSDDGKTKLTFTMWGGESDKETYQERLDLAKEKFPDIDVELIYIPKEYAQKVQTMIAGNTAPDIMQLAEEVHIYSSKNQLAPLNEFIESAEIDLDARFGSVYNNYSREGNVYALPDRGGSIIVYYNKDLFDEAGVEYPTEDWTWDDLLTASQKLTKKDGDKIVQWGVGVGDWWPLWMSFMYQNGGGILDEDGNPIINSPENIEAMQFAVDLIHKYQVAPSNKDYANMGDIGADQLFAQGKLAIDYTGFWNIGGASEVEDLNWDIAPLWKNKEKGTIPFGSGLAITNQSKHKEEAFKIIEFLTGEEGQLPIVENNQDAPANVAVLESDTFLEKDFAKHPINTDTFAKSAEMIIEMPLIPEWNEMQKLFTDNFADVWTNNGSVEDALNKTQQDLEKLLKK</sequence>
<evidence type="ECO:0000256" key="4">
    <source>
        <dbReference type="ARBA" id="ARBA00023139"/>
    </source>
</evidence>
<gene>
    <name evidence="7" type="ORF">ABB05_10545</name>
</gene>
<evidence type="ECO:0008006" key="9">
    <source>
        <dbReference type="Google" id="ProtNLM"/>
    </source>
</evidence>
<evidence type="ECO:0000256" key="6">
    <source>
        <dbReference type="SAM" id="SignalP"/>
    </source>
</evidence>
<organism evidence="7 8">
    <name type="scientific">Lederbergia galactosidilytica</name>
    <dbReference type="NCBI Taxonomy" id="217031"/>
    <lineage>
        <taxon>Bacteria</taxon>
        <taxon>Bacillati</taxon>
        <taxon>Bacillota</taxon>
        <taxon>Bacilli</taxon>
        <taxon>Bacillales</taxon>
        <taxon>Bacillaceae</taxon>
        <taxon>Lederbergia</taxon>
    </lineage>
</organism>